<accession>A0A1I1YPU6</accession>
<reference evidence="1 2" key="1">
    <citation type="submission" date="2016-10" db="EMBL/GenBank/DDBJ databases">
        <authorList>
            <person name="de Groot N.N."/>
        </authorList>
    </citation>
    <scope>NUCLEOTIDE SEQUENCE [LARGE SCALE GENOMIC DNA]</scope>
    <source>
        <strain evidence="1 2">CGMCC 4.3510</strain>
    </source>
</reference>
<gene>
    <name evidence="1" type="ORF">SAMN05216251_102115</name>
</gene>
<evidence type="ECO:0000313" key="2">
    <source>
        <dbReference type="Proteomes" id="UP000199323"/>
    </source>
</evidence>
<dbReference type="AlphaFoldDB" id="A0A1I1YPU6"/>
<proteinExistence type="predicted"/>
<sequence length="202" mass="21542">MHVWKELDASVAARLAAASEGERAVFAAGVAERLLRAHEALPPAERRPFTVGTRPLLDAVWAGALGDTAAFTDVKRALGTHYLSDYFHNLGQDGPDDADENAAAAVIAAAETYLHGCADFAVRAGGRAVEAADAWDGAERDAYADDPEEALAEEVRRQLRDLDLIATHAPTLRRARFGLPPATVTALRAALHAPLSRTDDLL</sequence>
<protein>
    <submittedName>
        <fullName evidence="1">Uncharacterized protein</fullName>
    </submittedName>
</protein>
<dbReference type="Proteomes" id="UP000199323">
    <property type="component" value="Unassembled WGS sequence"/>
</dbReference>
<dbReference type="EMBL" id="FONG01000002">
    <property type="protein sequence ID" value="SFE21332.1"/>
    <property type="molecule type" value="Genomic_DNA"/>
</dbReference>
<name>A0A1I1YPU6_9ACTN</name>
<organism evidence="1 2">
    <name type="scientific">Actinacidiphila alni</name>
    <dbReference type="NCBI Taxonomy" id="380248"/>
    <lineage>
        <taxon>Bacteria</taxon>
        <taxon>Bacillati</taxon>
        <taxon>Actinomycetota</taxon>
        <taxon>Actinomycetes</taxon>
        <taxon>Kitasatosporales</taxon>
        <taxon>Streptomycetaceae</taxon>
        <taxon>Actinacidiphila</taxon>
    </lineage>
</organism>
<keyword evidence="2" id="KW-1185">Reference proteome</keyword>
<evidence type="ECO:0000313" key="1">
    <source>
        <dbReference type="EMBL" id="SFE21332.1"/>
    </source>
</evidence>